<organism evidence="14 15">
    <name type="scientific">Metapseudomonas otitidis</name>
    <dbReference type="NCBI Taxonomy" id="319939"/>
    <lineage>
        <taxon>Bacteria</taxon>
        <taxon>Pseudomonadati</taxon>
        <taxon>Pseudomonadota</taxon>
        <taxon>Gammaproteobacteria</taxon>
        <taxon>Pseudomonadales</taxon>
        <taxon>Pseudomonadaceae</taxon>
        <taxon>Metapseudomonas</taxon>
    </lineage>
</organism>
<dbReference type="GO" id="GO:0005524">
    <property type="term" value="F:ATP binding"/>
    <property type="evidence" value="ECO:0007669"/>
    <property type="project" value="UniProtKB-KW"/>
</dbReference>
<dbReference type="GO" id="GO:0046677">
    <property type="term" value="P:response to antibiotic"/>
    <property type="evidence" value="ECO:0007669"/>
    <property type="project" value="UniProtKB-KW"/>
</dbReference>
<keyword evidence="6 10" id="KW-0418">Kinase</keyword>
<dbReference type="InterPro" id="IPR051678">
    <property type="entry name" value="AGP_Transferase"/>
</dbReference>
<keyword evidence="12" id="KW-0479">Metal-binding</keyword>
<feature type="binding site" evidence="12">
    <location>
        <position position="192"/>
    </location>
    <ligand>
        <name>Mg(2+)</name>
        <dbReference type="ChEBI" id="CHEBI:18420"/>
    </ligand>
</feature>
<evidence type="ECO:0000256" key="10">
    <source>
        <dbReference type="PIRNR" id="PIRNR000706"/>
    </source>
</evidence>
<feature type="domain" description="Aminoglycoside phosphotransferase" evidence="13">
    <location>
        <begin position="30"/>
        <end position="242"/>
    </location>
</feature>
<keyword evidence="12" id="KW-0460">Magnesium</keyword>
<evidence type="ECO:0000313" key="14">
    <source>
        <dbReference type="EMBL" id="BCA28495.1"/>
    </source>
</evidence>
<dbReference type="GO" id="GO:0046872">
    <property type="term" value="F:metal ion binding"/>
    <property type="evidence" value="ECO:0007669"/>
    <property type="project" value="UniProtKB-KW"/>
</dbReference>
<dbReference type="KEGG" id="poj:PtoMrB4_24720"/>
<dbReference type="InterPro" id="IPR002575">
    <property type="entry name" value="Aminoglycoside_PTrfase"/>
</dbReference>
<gene>
    <name evidence="14" type="primary">aphA_1</name>
    <name evidence="14" type="ORF">PtoMrB4_24720</name>
</gene>
<keyword evidence="8 10" id="KW-0046">Antibiotic resistance</keyword>
<evidence type="ECO:0000256" key="4">
    <source>
        <dbReference type="ARBA" id="ARBA00022679"/>
    </source>
</evidence>
<reference evidence="14 15" key="1">
    <citation type="journal article" date="2020" name="Microbiol. Resour. Announc.">
        <title>Complete genome sequence of Pseudomonas otitidis strain MrB4, isolated from Lake Biwa in Japan.</title>
        <authorList>
            <person name="Miyazaki K."/>
            <person name="Hase E."/>
            <person name="Maruya T."/>
        </authorList>
    </citation>
    <scope>NUCLEOTIDE SEQUENCE [LARGE SCALE GENOMIC DNA]</scope>
    <source>
        <strain evidence="14 15">MrB4</strain>
    </source>
</reference>
<evidence type="ECO:0000256" key="2">
    <source>
        <dbReference type="ARBA" id="ARBA00012193"/>
    </source>
</evidence>
<feature type="binding site" evidence="12">
    <location>
        <position position="205"/>
    </location>
    <ligand>
        <name>Mg(2+)</name>
        <dbReference type="ChEBI" id="CHEBI:18420"/>
    </ligand>
</feature>
<dbReference type="InterPro" id="IPR024165">
    <property type="entry name" value="Kan/Strep_kinase"/>
</dbReference>
<accession>A0A679GEE5</accession>
<evidence type="ECO:0000313" key="15">
    <source>
        <dbReference type="Proteomes" id="UP000501237"/>
    </source>
</evidence>
<dbReference type="NCBIfam" id="NF033068">
    <property type="entry name" value="APH_3p"/>
    <property type="match status" value="1"/>
</dbReference>
<dbReference type="GO" id="GO:0008910">
    <property type="term" value="F:kanamycin kinase activity"/>
    <property type="evidence" value="ECO:0007669"/>
    <property type="project" value="UniProtKB-EC"/>
</dbReference>
<dbReference type="Pfam" id="PF01636">
    <property type="entry name" value="APH"/>
    <property type="match status" value="1"/>
</dbReference>
<evidence type="ECO:0000259" key="13">
    <source>
        <dbReference type="Pfam" id="PF01636"/>
    </source>
</evidence>
<keyword evidence="5 10" id="KW-0547">Nucleotide-binding</keyword>
<evidence type="ECO:0000256" key="5">
    <source>
        <dbReference type="ARBA" id="ARBA00022741"/>
    </source>
</evidence>
<keyword evidence="4 10" id="KW-0808">Transferase</keyword>
<keyword evidence="7 10" id="KW-0067">ATP-binding</keyword>
<dbReference type="InterPro" id="IPR011009">
    <property type="entry name" value="Kinase-like_dom_sf"/>
</dbReference>
<dbReference type="PIRSF" id="PIRSF000706">
    <property type="entry name" value="Kanamycin_kin"/>
    <property type="match status" value="1"/>
</dbReference>
<evidence type="ECO:0000256" key="8">
    <source>
        <dbReference type="ARBA" id="ARBA00023251"/>
    </source>
</evidence>
<comment type="catalytic activity">
    <reaction evidence="9">
        <text>kanamycin A + ATP = kanamycin 3'-phosphate + ADP + H(+)</text>
        <dbReference type="Rhea" id="RHEA:24256"/>
        <dbReference type="ChEBI" id="CHEBI:15378"/>
        <dbReference type="ChEBI" id="CHEBI:30616"/>
        <dbReference type="ChEBI" id="CHEBI:57909"/>
        <dbReference type="ChEBI" id="CHEBI:58214"/>
        <dbReference type="ChEBI" id="CHEBI:456216"/>
        <dbReference type="EC" id="2.7.1.95"/>
    </reaction>
</comment>
<evidence type="ECO:0000256" key="12">
    <source>
        <dbReference type="PIRSR" id="PIRSR000706-2"/>
    </source>
</evidence>
<dbReference type="GeneID" id="57397696"/>
<dbReference type="EC" id="2.7.1.95" evidence="2"/>
<feature type="active site" description="Proton acceptor" evidence="11">
    <location>
        <position position="187"/>
    </location>
</feature>
<sequence>MNLPLPPQALRFIGDAPLERDEVGESPCPVYAFEQRGERFFLKLSPAIYAPTTYSVVREAAVLDWLTGRLPVPELVLVEEGEEHACMITRAVPGVPLYDLVDDGQHERVLAAFQEALRQLQGVPVDGCPLRAGIAERLRELDHLLANRLLADDVDLTQWPGLETTGDLLALLHKGLPDEGRVFAHGDLGDSNLFIDKRDRLYFIDLGRGGVADPWMDIAFAHRNLSEEISPAFADRLLAELPYPDQPERRRYFQQLDELF</sequence>
<dbReference type="SUPFAM" id="SSF56112">
    <property type="entry name" value="Protein kinase-like (PK-like)"/>
    <property type="match status" value="1"/>
</dbReference>
<evidence type="ECO:0000256" key="1">
    <source>
        <dbReference type="ARBA" id="ARBA00006219"/>
    </source>
</evidence>
<evidence type="ECO:0000256" key="9">
    <source>
        <dbReference type="ARBA" id="ARBA00048925"/>
    </source>
</evidence>
<evidence type="ECO:0000256" key="11">
    <source>
        <dbReference type="PIRSR" id="PIRSR000706-1"/>
    </source>
</evidence>
<evidence type="ECO:0000256" key="6">
    <source>
        <dbReference type="ARBA" id="ARBA00022777"/>
    </source>
</evidence>
<dbReference type="PANTHER" id="PTHR21310:SF41">
    <property type="entry name" value="3'-PHOSPHOTRANSFERASE, PUTATIVE-RELATED"/>
    <property type="match status" value="1"/>
</dbReference>
<dbReference type="PANTHER" id="PTHR21310">
    <property type="entry name" value="AMINOGLYCOSIDE PHOSPHOTRANSFERASE-RELATED-RELATED"/>
    <property type="match status" value="1"/>
</dbReference>
<dbReference type="RefSeq" id="WP_142009834.1">
    <property type="nucleotide sequence ID" value="NZ_AP022642.1"/>
</dbReference>
<dbReference type="AlphaFoldDB" id="A0A679GEE5"/>
<dbReference type="Gene3D" id="3.30.200.20">
    <property type="entry name" value="Phosphorylase Kinase, domain 1"/>
    <property type="match status" value="1"/>
</dbReference>
<protein>
    <recommendedName>
        <fullName evidence="3">Aminoglycoside 3'-phosphotransferase</fullName>
        <ecNumber evidence="2">2.7.1.95</ecNumber>
    </recommendedName>
</protein>
<dbReference type="EMBL" id="AP022642">
    <property type="protein sequence ID" value="BCA28495.1"/>
    <property type="molecule type" value="Genomic_DNA"/>
</dbReference>
<evidence type="ECO:0000256" key="3">
    <source>
        <dbReference type="ARBA" id="ARBA00017903"/>
    </source>
</evidence>
<comment type="similarity">
    <text evidence="1 10">Belongs to the aminoglycoside phosphotransferase family.</text>
</comment>
<dbReference type="CDD" id="cd05150">
    <property type="entry name" value="APH"/>
    <property type="match status" value="1"/>
</dbReference>
<dbReference type="Proteomes" id="UP000501237">
    <property type="component" value="Chromosome"/>
</dbReference>
<proteinExistence type="inferred from homology"/>
<dbReference type="Gene3D" id="3.90.1200.10">
    <property type="match status" value="1"/>
</dbReference>
<evidence type="ECO:0000256" key="7">
    <source>
        <dbReference type="ARBA" id="ARBA00022840"/>
    </source>
</evidence>
<name>A0A679GEE5_9GAMM</name>